<evidence type="ECO:0000256" key="1">
    <source>
        <dbReference type="SAM" id="Coils"/>
    </source>
</evidence>
<sequence>MADDIQASLREKTIQNHRLDSKVGELEIRMSHLSEDLAKACAERDRSQDECKELSRHLLTVCEELKDVTTKYEALKLMVPLPSDHKRKRDADADDQSLGPAFEQRSITHSTPTNVSNSPYDSEPTTPKRLPTLHYRSTSTISTDTSPCASPGPENSLRGTGGLPPPWLQTVRATTSSPQPGSVSTRSNTPNVLDSQRTTDPRKRLKVDANQTPTRPTFPADQKSTPTPSNTTPQTGKGSPISNKMPRTTPTRVCAPSRS</sequence>
<comment type="caution">
    <text evidence="3">The sequence shown here is derived from an EMBL/GenBank/DDBJ whole genome shotgun (WGS) entry which is preliminary data.</text>
</comment>
<dbReference type="EMBL" id="JARJCN010000010">
    <property type="protein sequence ID" value="KAJ7097182.1"/>
    <property type="molecule type" value="Genomic_DNA"/>
</dbReference>
<dbReference type="Proteomes" id="UP001222325">
    <property type="component" value="Unassembled WGS sequence"/>
</dbReference>
<feature type="compositionally biased region" description="Polar residues" evidence="2">
    <location>
        <begin position="171"/>
        <end position="196"/>
    </location>
</feature>
<feature type="compositionally biased region" description="Polar residues" evidence="2">
    <location>
        <begin position="236"/>
        <end position="251"/>
    </location>
</feature>
<evidence type="ECO:0000256" key="2">
    <source>
        <dbReference type="SAM" id="MobiDB-lite"/>
    </source>
</evidence>
<protein>
    <submittedName>
        <fullName evidence="3">Uncharacterized protein</fullName>
    </submittedName>
</protein>
<evidence type="ECO:0000313" key="3">
    <source>
        <dbReference type="EMBL" id="KAJ7097182.1"/>
    </source>
</evidence>
<reference evidence="3" key="1">
    <citation type="submission" date="2023-03" db="EMBL/GenBank/DDBJ databases">
        <title>Massive genome expansion in bonnet fungi (Mycena s.s.) driven by repeated elements and novel gene families across ecological guilds.</title>
        <authorList>
            <consortium name="Lawrence Berkeley National Laboratory"/>
            <person name="Harder C.B."/>
            <person name="Miyauchi S."/>
            <person name="Viragh M."/>
            <person name="Kuo A."/>
            <person name="Thoen E."/>
            <person name="Andreopoulos B."/>
            <person name="Lu D."/>
            <person name="Skrede I."/>
            <person name="Drula E."/>
            <person name="Henrissat B."/>
            <person name="Morin E."/>
            <person name="Kohler A."/>
            <person name="Barry K."/>
            <person name="LaButti K."/>
            <person name="Morin E."/>
            <person name="Salamov A."/>
            <person name="Lipzen A."/>
            <person name="Mereny Z."/>
            <person name="Hegedus B."/>
            <person name="Baldrian P."/>
            <person name="Stursova M."/>
            <person name="Weitz H."/>
            <person name="Taylor A."/>
            <person name="Grigoriev I.V."/>
            <person name="Nagy L.G."/>
            <person name="Martin F."/>
            <person name="Kauserud H."/>
        </authorList>
    </citation>
    <scope>NUCLEOTIDE SEQUENCE</scope>
    <source>
        <strain evidence="3">CBHHK173m</strain>
    </source>
</reference>
<gene>
    <name evidence="3" type="ORF">B0H15DRAFT_33457</name>
</gene>
<feature type="compositionally biased region" description="Polar residues" evidence="2">
    <location>
        <begin position="135"/>
        <end position="148"/>
    </location>
</feature>
<name>A0AAD6UDA6_9AGAR</name>
<feature type="region of interest" description="Disordered" evidence="2">
    <location>
        <begin position="85"/>
        <end position="259"/>
    </location>
</feature>
<feature type="compositionally biased region" description="Polar residues" evidence="2">
    <location>
        <begin position="105"/>
        <end position="125"/>
    </location>
</feature>
<organism evidence="3 4">
    <name type="scientific">Mycena belliarum</name>
    <dbReference type="NCBI Taxonomy" id="1033014"/>
    <lineage>
        <taxon>Eukaryota</taxon>
        <taxon>Fungi</taxon>
        <taxon>Dikarya</taxon>
        <taxon>Basidiomycota</taxon>
        <taxon>Agaricomycotina</taxon>
        <taxon>Agaricomycetes</taxon>
        <taxon>Agaricomycetidae</taxon>
        <taxon>Agaricales</taxon>
        <taxon>Marasmiineae</taxon>
        <taxon>Mycenaceae</taxon>
        <taxon>Mycena</taxon>
    </lineage>
</organism>
<keyword evidence="1" id="KW-0175">Coiled coil</keyword>
<dbReference type="AlphaFoldDB" id="A0AAD6UDA6"/>
<keyword evidence="4" id="KW-1185">Reference proteome</keyword>
<proteinExistence type="predicted"/>
<evidence type="ECO:0000313" key="4">
    <source>
        <dbReference type="Proteomes" id="UP001222325"/>
    </source>
</evidence>
<feature type="compositionally biased region" description="Low complexity" evidence="2">
    <location>
        <begin position="224"/>
        <end position="235"/>
    </location>
</feature>
<feature type="coiled-coil region" evidence="1">
    <location>
        <begin position="30"/>
        <end position="57"/>
    </location>
</feature>
<accession>A0AAD6UDA6</accession>